<keyword evidence="1" id="KW-0472">Membrane</keyword>
<reference evidence="3" key="1">
    <citation type="submission" date="2016-11" db="UniProtKB">
        <authorList>
            <consortium name="WormBaseParasite"/>
        </authorList>
    </citation>
    <scope>IDENTIFICATION</scope>
</reference>
<dbReference type="GO" id="GO:0008528">
    <property type="term" value="F:G protein-coupled peptide receptor activity"/>
    <property type="evidence" value="ECO:0007669"/>
    <property type="project" value="InterPro"/>
</dbReference>
<dbReference type="PANTHER" id="PTHR22751">
    <property type="entry name" value="G-PROTEIN COUPLED RECEPTOR-RELATED"/>
    <property type="match status" value="1"/>
</dbReference>
<protein>
    <submittedName>
        <fullName evidence="3">G_PROTEIN_RECEP_F1_2 domain-containing protein</fullName>
    </submittedName>
</protein>
<dbReference type="Pfam" id="PF10324">
    <property type="entry name" value="7TM_GPCR_Srw"/>
    <property type="match status" value="2"/>
</dbReference>
<dbReference type="SUPFAM" id="SSF81321">
    <property type="entry name" value="Family A G protein-coupled receptor-like"/>
    <property type="match status" value="1"/>
</dbReference>
<keyword evidence="1" id="KW-1133">Transmembrane helix</keyword>
<dbReference type="PANTHER" id="PTHR22751:SF101">
    <property type="entry name" value="G-PROTEIN COUPLED RECEPTORS FAMILY 1 PROFILE DOMAIN-CONTAINING PROTEIN"/>
    <property type="match status" value="1"/>
</dbReference>
<dbReference type="Gene3D" id="1.20.1070.10">
    <property type="entry name" value="Rhodopsin 7-helix transmembrane proteins"/>
    <property type="match status" value="1"/>
</dbReference>
<dbReference type="AlphaFoldDB" id="A0A1I7V2L9"/>
<feature type="transmembrane region" description="Helical" evidence="1">
    <location>
        <begin position="63"/>
        <end position="84"/>
    </location>
</feature>
<evidence type="ECO:0000313" key="3">
    <source>
        <dbReference type="WBParaSite" id="Csp11.Scaffold630.g21768.t1"/>
    </source>
</evidence>
<proteinExistence type="predicted"/>
<dbReference type="WBParaSite" id="Csp11.Scaffold630.g21768.t1">
    <property type="protein sequence ID" value="Csp11.Scaffold630.g21768.t1"/>
    <property type="gene ID" value="Csp11.Scaffold630.g21768"/>
</dbReference>
<dbReference type="InterPro" id="IPR019427">
    <property type="entry name" value="7TM_GPCR_serpentine_rcpt_Srw"/>
</dbReference>
<dbReference type="Proteomes" id="UP000095282">
    <property type="component" value="Unplaced"/>
</dbReference>
<keyword evidence="2" id="KW-1185">Reference proteome</keyword>
<accession>A0A1I7V2L9</accession>
<name>A0A1I7V2L9_9PELO</name>
<evidence type="ECO:0000256" key="1">
    <source>
        <dbReference type="SAM" id="Phobius"/>
    </source>
</evidence>
<organism evidence="2 3">
    <name type="scientific">Caenorhabditis tropicalis</name>
    <dbReference type="NCBI Taxonomy" id="1561998"/>
    <lineage>
        <taxon>Eukaryota</taxon>
        <taxon>Metazoa</taxon>
        <taxon>Ecdysozoa</taxon>
        <taxon>Nematoda</taxon>
        <taxon>Chromadorea</taxon>
        <taxon>Rhabditida</taxon>
        <taxon>Rhabditina</taxon>
        <taxon>Rhabditomorpha</taxon>
        <taxon>Rhabditoidea</taxon>
        <taxon>Rhabditidae</taxon>
        <taxon>Peloderinae</taxon>
        <taxon>Caenorhabditis</taxon>
    </lineage>
</organism>
<feature type="transmembrane region" description="Helical" evidence="1">
    <location>
        <begin position="104"/>
        <end position="123"/>
    </location>
</feature>
<feature type="transmembrane region" description="Helical" evidence="1">
    <location>
        <begin position="20"/>
        <end position="42"/>
    </location>
</feature>
<sequence>MALFRFLVLRFSSQRFSHISFGFKASIICFLLSSSLSIINSLRTNVIEGGPWIPHERTERTTSLVIFITITFFIASLPAGVTTLFEVIYPDEGFVFISSLVNHFSNLILTTNASIHCFICFAMSSDYRKTAMGILKKKETVVVSSVVF</sequence>
<evidence type="ECO:0000313" key="2">
    <source>
        <dbReference type="Proteomes" id="UP000095282"/>
    </source>
</evidence>
<keyword evidence="1" id="KW-0812">Transmembrane</keyword>